<dbReference type="InterPro" id="IPR005527">
    <property type="entry name" value="MinE"/>
</dbReference>
<dbReference type="SUPFAM" id="SSF55229">
    <property type="entry name" value="Cell division protein MinE topological specificity domain"/>
    <property type="match status" value="1"/>
</dbReference>
<protein>
    <recommendedName>
        <fullName evidence="3">Cell division topological specificity factor</fullName>
    </recommendedName>
</protein>
<dbReference type="InterPro" id="IPR036707">
    <property type="entry name" value="MinE_sf"/>
</dbReference>
<reference evidence="5 6" key="1">
    <citation type="journal article" date="2013" name="Front. Microbiol.">
        <title>Comparative genomic analyses of the cyanobacterium, Lyngbya aestuarii BL J, a powerful hydrogen producer.</title>
        <authorList>
            <person name="Kothari A."/>
            <person name="Vaughn M."/>
            <person name="Garcia-Pichel F."/>
        </authorList>
    </citation>
    <scope>NUCLEOTIDE SEQUENCE [LARGE SCALE GENOMIC DNA]</scope>
    <source>
        <strain evidence="5 6">BL J</strain>
    </source>
</reference>
<organism evidence="5 6">
    <name type="scientific">Lyngbya aestuarii BL J</name>
    <dbReference type="NCBI Taxonomy" id="1348334"/>
    <lineage>
        <taxon>Bacteria</taxon>
        <taxon>Bacillati</taxon>
        <taxon>Cyanobacteriota</taxon>
        <taxon>Cyanophyceae</taxon>
        <taxon>Oscillatoriophycideae</taxon>
        <taxon>Oscillatoriales</taxon>
        <taxon>Microcoleaceae</taxon>
        <taxon>Lyngbya</taxon>
    </lineage>
</organism>
<name>U7QKZ4_9CYAN</name>
<dbReference type="Pfam" id="PF03776">
    <property type="entry name" value="MinE"/>
    <property type="match status" value="1"/>
</dbReference>
<dbReference type="EMBL" id="AUZM01000017">
    <property type="protein sequence ID" value="ERT07785.1"/>
    <property type="molecule type" value="Genomic_DNA"/>
</dbReference>
<dbReference type="GO" id="GO:0032955">
    <property type="term" value="P:regulation of division septum assembly"/>
    <property type="evidence" value="ECO:0007669"/>
    <property type="project" value="InterPro"/>
</dbReference>
<comment type="caution">
    <text evidence="5">The sequence shown here is derived from an EMBL/GenBank/DDBJ whole genome shotgun (WGS) entry which is preliminary data.</text>
</comment>
<keyword evidence="3" id="KW-0131">Cell cycle</keyword>
<keyword evidence="3 5" id="KW-0132">Cell division</keyword>
<proteinExistence type="inferred from homology"/>
<dbReference type="Gene3D" id="3.30.1070.10">
    <property type="entry name" value="Cell division topological specificity factor MinE"/>
    <property type="match status" value="1"/>
</dbReference>
<evidence type="ECO:0000313" key="6">
    <source>
        <dbReference type="Proteomes" id="UP000017127"/>
    </source>
</evidence>
<dbReference type="PATRIC" id="fig|1348334.3.peg.2104"/>
<comment type="function">
    <text evidence="2 3">Prevents the cell division inhibition by proteins MinC and MinD at internal division sites while permitting inhibition at polar sites. This ensures cell division at the proper site by restricting the formation of a division septum at the midpoint of the long axis of the cell.</text>
</comment>
<accession>U7QKZ4</accession>
<evidence type="ECO:0000256" key="3">
    <source>
        <dbReference type="HAMAP-Rule" id="MF_00262"/>
    </source>
</evidence>
<evidence type="ECO:0000313" key="5">
    <source>
        <dbReference type="EMBL" id="ERT07785.1"/>
    </source>
</evidence>
<dbReference type="Proteomes" id="UP000017127">
    <property type="component" value="Unassembled WGS sequence"/>
</dbReference>
<evidence type="ECO:0000256" key="2">
    <source>
        <dbReference type="ARBA" id="ARBA00025265"/>
    </source>
</evidence>
<dbReference type="GO" id="GO:0051301">
    <property type="term" value="P:cell division"/>
    <property type="evidence" value="ECO:0007669"/>
    <property type="project" value="UniProtKB-KW"/>
</dbReference>
<dbReference type="HAMAP" id="MF_00262">
    <property type="entry name" value="MinE"/>
    <property type="match status" value="1"/>
</dbReference>
<gene>
    <name evidence="3 5" type="primary">minE</name>
    <name evidence="5" type="ORF">M595_2169</name>
</gene>
<feature type="compositionally biased region" description="Pro residues" evidence="4">
    <location>
        <begin position="1"/>
        <end position="10"/>
    </location>
</feature>
<comment type="similarity">
    <text evidence="1 3">Belongs to the MinE family.</text>
</comment>
<dbReference type="NCBIfam" id="TIGR01215">
    <property type="entry name" value="minE"/>
    <property type="match status" value="1"/>
</dbReference>
<evidence type="ECO:0000256" key="1">
    <source>
        <dbReference type="ARBA" id="ARBA00008168"/>
    </source>
</evidence>
<evidence type="ECO:0000256" key="4">
    <source>
        <dbReference type="SAM" id="MobiDB-lite"/>
    </source>
</evidence>
<dbReference type="AlphaFoldDB" id="U7QKZ4"/>
<keyword evidence="6" id="KW-1185">Reference proteome</keyword>
<sequence length="131" mass="14886">MTAHKNPPPLSAISSSNPKRDPHRIENPMKLNELLERLFPRSTNSREDVKRRLKLVLAHDRADLTPELIEAMRQEILEVLSRYVEIDTEDSEFGLESDQRATALIANLPIRRVKNTPDVNQTSPTSPDAPL</sequence>
<feature type="region of interest" description="Disordered" evidence="4">
    <location>
        <begin position="1"/>
        <end position="26"/>
    </location>
</feature>